<keyword evidence="3 7" id="KW-0732">Signal</keyword>
<dbReference type="PROSITE" id="PS00080">
    <property type="entry name" value="MULTICOPPER_OXIDASE2"/>
    <property type="match status" value="1"/>
</dbReference>
<comment type="similarity">
    <text evidence="1">Belongs to the multicopper oxidase family.</text>
</comment>
<dbReference type="RefSeq" id="XP_070888002.1">
    <property type="nucleotide sequence ID" value="XM_071027226.1"/>
</dbReference>
<dbReference type="Proteomes" id="UP001610432">
    <property type="component" value="Unassembled WGS sequence"/>
</dbReference>
<evidence type="ECO:0000259" key="10">
    <source>
        <dbReference type="Pfam" id="PF07732"/>
    </source>
</evidence>
<dbReference type="InterPro" id="IPR033138">
    <property type="entry name" value="Cu_oxidase_CS"/>
</dbReference>
<evidence type="ECO:0000256" key="1">
    <source>
        <dbReference type="ARBA" id="ARBA00010609"/>
    </source>
</evidence>
<feature type="domain" description="Plastocyanin-like" evidence="10">
    <location>
        <begin position="37"/>
        <end position="146"/>
    </location>
</feature>
<dbReference type="InterPro" id="IPR045087">
    <property type="entry name" value="Cu-oxidase_fam"/>
</dbReference>
<gene>
    <name evidence="11" type="ORF">BJX67DRAFT_31543</name>
</gene>
<feature type="chain" id="PRO_5047483690" evidence="7">
    <location>
        <begin position="24"/>
        <end position="691"/>
    </location>
</feature>
<dbReference type="Gene3D" id="2.60.40.420">
    <property type="entry name" value="Cupredoxins - blue copper proteins"/>
    <property type="match status" value="3"/>
</dbReference>
<sequence>MYVRHTSCALWLAFAYFVSLSNAVLRRYNLTVHSDVRAPDGFSREVYLINGQLPGPLIEADEGDTLEIFVKNDLPVDTSLHWHGILQRGSPDMDGVPGVTQYPIPPGGNFTYRFSVKEQYGFFWYHSHVKAYYNDGIRGPLLIRSSPSRLRPFEKLARSPHERDMLLQAERDATSVLLDDWTHELSDTIYARYFETGAFPFCVDSILANGFGRVECLPVYMLQSGPGMGQGDMNQTSSSTMSMPMAKRMEPDMTMDASATSSQMSTDAIATDTTMDMTMSSTSMSGTPTSSSGMSMSDTMTMPGMPPSMTSLSPRGCMPPMMFRQGYNASSLPPETCTNTSSPLLTIPANHMRGWLALNLVNSGAVSKLHVSLDAHSMFVYAADGSYVEMQEVKVLEIEIGQRYSVMIRLDQKPADYYLRFASYPNGDMQQVLEGKAIVSYNMGMMSSKAAMNMTVDPSTVWMLTNGSAKPDTSILHPHLLSPFAPNSPPSGPADQTYVSTINQTGIVTWVVNDASYSEPKIPIIQGNVSDGWQANTTIHVPPNSTIDIIMKIANDSMDTMGHPMHLHGHNFWVLGSGTGPFAYDSATDAPESLINLRNPPYRDTTNLPPSGWAVIRYVTDNPGAWIFHCHIQWHMVSGMAIVLVEGQDQIPALIDQSNDGTTTTTSAAPMRRINYRHTALTAAAASLMMS</sequence>
<dbReference type="InterPro" id="IPR011706">
    <property type="entry name" value="Cu-oxidase_C"/>
</dbReference>
<dbReference type="CDD" id="cd13850">
    <property type="entry name" value="CuRO_1_Abr2_like"/>
    <property type="match status" value="1"/>
</dbReference>
<feature type="signal peptide" evidence="7">
    <location>
        <begin position="1"/>
        <end position="23"/>
    </location>
</feature>
<dbReference type="PANTHER" id="PTHR11709">
    <property type="entry name" value="MULTI-COPPER OXIDASE"/>
    <property type="match status" value="1"/>
</dbReference>
<evidence type="ECO:0000256" key="3">
    <source>
        <dbReference type="ARBA" id="ARBA00022729"/>
    </source>
</evidence>
<dbReference type="SUPFAM" id="SSF49503">
    <property type="entry name" value="Cupredoxins"/>
    <property type="match status" value="3"/>
</dbReference>
<name>A0ABR4M062_9EURO</name>
<dbReference type="InterPro" id="IPR008972">
    <property type="entry name" value="Cupredoxin"/>
</dbReference>
<dbReference type="InterPro" id="IPR001117">
    <property type="entry name" value="Cu-oxidase_2nd"/>
</dbReference>
<dbReference type="Pfam" id="PF07731">
    <property type="entry name" value="Cu-oxidase_2"/>
    <property type="match status" value="1"/>
</dbReference>
<feature type="domain" description="Plastocyanin-like" evidence="8">
    <location>
        <begin position="358"/>
        <end position="427"/>
    </location>
</feature>
<dbReference type="Pfam" id="PF07732">
    <property type="entry name" value="Cu-oxidase_3"/>
    <property type="match status" value="1"/>
</dbReference>
<evidence type="ECO:0000256" key="2">
    <source>
        <dbReference type="ARBA" id="ARBA00022723"/>
    </source>
</evidence>
<reference evidence="11 12" key="1">
    <citation type="submission" date="2024-07" db="EMBL/GenBank/DDBJ databases">
        <title>Section-level genome sequencing and comparative genomics of Aspergillus sections Usti and Cavernicolus.</title>
        <authorList>
            <consortium name="Lawrence Berkeley National Laboratory"/>
            <person name="Nybo J.L."/>
            <person name="Vesth T.C."/>
            <person name="Theobald S."/>
            <person name="Frisvad J.C."/>
            <person name="Larsen T.O."/>
            <person name="Kjaerboelling I."/>
            <person name="Rothschild-Mancinelli K."/>
            <person name="Lyhne E.K."/>
            <person name="Kogle M.E."/>
            <person name="Barry K."/>
            <person name="Clum A."/>
            <person name="Na H."/>
            <person name="Ledsgaard L."/>
            <person name="Lin J."/>
            <person name="Lipzen A."/>
            <person name="Kuo A."/>
            <person name="Riley R."/>
            <person name="Mondo S."/>
            <person name="Labutti K."/>
            <person name="Haridas S."/>
            <person name="Pangalinan J."/>
            <person name="Salamov A.A."/>
            <person name="Simmons B.A."/>
            <person name="Magnuson J.K."/>
            <person name="Chen J."/>
            <person name="Drula E."/>
            <person name="Henrissat B."/>
            <person name="Wiebenga A."/>
            <person name="Lubbers R.J."/>
            <person name="Gomes A.C."/>
            <person name="Macurrencykelacurrency M.R."/>
            <person name="Stajich J."/>
            <person name="Grigoriev I.V."/>
            <person name="Mortensen U.H."/>
            <person name="De Vries R.P."/>
            <person name="Baker S.E."/>
            <person name="Andersen M.R."/>
        </authorList>
    </citation>
    <scope>NUCLEOTIDE SEQUENCE [LARGE SCALE GENOMIC DNA]</scope>
    <source>
        <strain evidence="11 12">CBS 449.75</strain>
    </source>
</reference>
<proteinExistence type="inferred from homology"/>
<evidence type="ECO:0000256" key="5">
    <source>
        <dbReference type="ARBA" id="ARBA00023008"/>
    </source>
</evidence>
<evidence type="ECO:0000256" key="6">
    <source>
        <dbReference type="ARBA" id="ARBA00023180"/>
    </source>
</evidence>
<keyword evidence="6" id="KW-0325">Glycoprotein</keyword>
<comment type="caution">
    <text evidence="11">The sequence shown here is derived from an EMBL/GenBank/DDBJ whole genome shotgun (WGS) entry which is preliminary data.</text>
</comment>
<feature type="domain" description="Plastocyanin-like" evidence="9">
    <location>
        <begin position="533"/>
        <end position="648"/>
    </location>
</feature>
<accession>A0ABR4M062</accession>
<dbReference type="Pfam" id="PF00394">
    <property type="entry name" value="Cu-oxidase"/>
    <property type="match status" value="1"/>
</dbReference>
<evidence type="ECO:0000259" key="8">
    <source>
        <dbReference type="Pfam" id="PF00394"/>
    </source>
</evidence>
<dbReference type="PANTHER" id="PTHR11709:SF488">
    <property type="entry name" value="LACCASE-RELATED"/>
    <property type="match status" value="1"/>
</dbReference>
<dbReference type="InterPro" id="IPR011707">
    <property type="entry name" value="Cu-oxidase-like_N"/>
</dbReference>
<dbReference type="PROSITE" id="PS00079">
    <property type="entry name" value="MULTICOPPER_OXIDASE1"/>
    <property type="match status" value="1"/>
</dbReference>
<dbReference type="InterPro" id="IPR002355">
    <property type="entry name" value="Cu_oxidase_Cu_BS"/>
</dbReference>
<keyword evidence="4" id="KW-0560">Oxidoreductase</keyword>
<keyword evidence="12" id="KW-1185">Reference proteome</keyword>
<keyword evidence="2" id="KW-0479">Metal-binding</keyword>
<evidence type="ECO:0000259" key="9">
    <source>
        <dbReference type="Pfam" id="PF07731"/>
    </source>
</evidence>
<evidence type="ECO:0000256" key="4">
    <source>
        <dbReference type="ARBA" id="ARBA00023002"/>
    </source>
</evidence>
<organism evidence="11 12">
    <name type="scientific">Aspergillus lucknowensis</name>
    <dbReference type="NCBI Taxonomy" id="176173"/>
    <lineage>
        <taxon>Eukaryota</taxon>
        <taxon>Fungi</taxon>
        <taxon>Dikarya</taxon>
        <taxon>Ascomycota</taxon>
        <taxon>Pezizomycotina</taxon>
        <taxon>Eurotiomycetes</taxon>
        <taxon>Eurotiomycetidae</taxon>
        <taxon>Eurotiales</taxon>
        <taxon>Aspergillaceae</taxon>
        <taxon>Aspergillus</taxon>
        <taxon>Aspergillus subgen. Nidulantes</taxon>
    </lineage>
</organism>
<evidence type="ECO:0000313" key="12">
    <source>
        <dbReference type="Proteomes" id="UP001610432"/>
    </source>
</evidence>
<evidence type="ECO:0000256" key="7">
    <source>
        <dbReference type="SAM" id="SignalP"/>
    </source>
</evidence>
<protein>
    <submittedName>
        <fullName evidence="11">Multicopper oxidase-domain-containing protein</fullName>
    </submittedName>
</protein>
<evidence type="ECO:0000313" key="11">
    <source>
        <dbReference type="EMBL" id="KAL2869023.1"/>
    </source>
</evidence>
<dbReference type="EMBL" id="JBFXLQ010000011">
    <property type="protein sequence ID" value="KAL2869023.1"/>
    <property type="molecule type" value="Genomic_DNA"/>
</dbReference>
<keyword evidence="5" id="KW-0186">Copper</keyword>
<dbReference type="GeneID" id="98142298"/>